<evidence type="ECO:0000313" key="1">
    <source>
        <dbReference type="EMBL" id="KKK68464.1"/>
    </source>
</evidence>
<name>A0A0F8ZPX7_9ZZZZ</name>
<gene>
    <name evidence="1" type="ORF">LCGC14_2943790</name>
</gene>
<reference evidence="1" key="1">
    <citation type="journal article" date="2015" name="Nature">
        <title>Complex archaea that bridge the gap between prokaryotes and eukaryotes.</title>
        <authorList>
            <person name="Spang A."/>
            <person name="Saw J.H."/>
            <person name="Jorgensen S.L."/>
            <person name="Zaremba-Niedzwiedzka K."/>
            <person name="Martijn J."/>
            <person name="Lind A.E."/>
            <person name="van Eijk R."/>
            <person name="Schleper C."/>
            <person name="Guy L."/>
            <person name="Ettema T.J."/>
        </authorList>
    </citation>
    <scope>NUCLEOTIDE SEQUENCE</scope>
</reference>
<sequence>TPTSIFRYNSTTKVWVELYSSGSADQDDLWSVEVLNDILCSTNRVDAPQQWDGAAGSTSAQTMPSNVTKPQHYRVFQRRLWMGDYTDTGNRVPVTILPSAIGNPNSWDLTDAIILDAPAGDRVRGMELLSRDKLVVFTDNALFDVTFLGGPLVWKTRRVINGRGTTAPKSVATISESLVFLGADNIYAYNGQKTQAIGDKIKDTLTNEIDPTHRDKSVGWSIEELNLYILLYVPNGASTKTKAVVFDFARGDWFDWEFSKAINVIGAWKRESTLLWKDLVDPWDSYEVAWDDRKFLADTPTVLLGDYVGLVSEFRQANDDAGTEIDSLWESHWNDLGDPNRYKNLLELEVVADANDSTSLKFDIFVDGDTSVVAGT</sequence>
<dbReference type="AlphaFoldDB" id="A0A0F8ZPX7"/>
<feature type="non-terminal residue" evidence="1">
    <location>
        <position position="376"/>
    </location>
</feature>
<proteinExistence type="predicted"/>
<feature type="non-terminal residue" evidence="1">
    <location>
        <position position="1"/>
    </location>
</feature>
<protein>
    <submittedName>
        <fullName evidence="1">Uncharacterized protein</fullName>
    </submittedName>
</protein>
<accession>A0A0F8ZPX7</accession>
<organism evidence="1">
    <name type="scientific">marine sediment metagenome</name>
    <dbReference type="NCBI Taxonomy" id="412755"/>
    <lineage>
        <taxon>unclassified sequences</taxon>
        <taxon>metagenomes</taxon>
        <taxon>ecological metagenomes</taxon>
    </lineage>
</organism>
<dbReference type="EMBL" id="LAZR01059122">
    <property type="protein sequence ID" value="KKK68464.1"/>
    <property type="molecule type" value="Genomic_DNA"/>
</dbReference>
<comment type="caution">
    <text evidence="1">The sequence shown here is derived from an EMBL/GenBank/DDBJ whole genome shotgun (WGS) entry which is preliminary data.</text>
</comment>